<dbReference type="GO" id="GO:0020037">
    <property type="term" value="F:heme binding"/>
    <property type="evidence" value="ECO:0007669"/>
    <property type="project" value="InterPro"/>
</dbReference>
<evidence type="ECO:0000313" key="16">
    <source>
        <dbReference type="EMBL" id="SFV15982.1"/>
    </source>
</evidence>
<dbReference type="GO" id="GO:0004129">
    <property type="term" value="F:cytochrome-c oxidase activity"/>
    <property type="evidence" value="ECO:0007669"/>
    <property type="project" value="UniProtKB-EC"/>
</dbReference>
<sequence>MHSVLDPAGPDAALIARMSWLLIAGAGAIFLAVMVLMALGLRRKAGAIRAAWWLGGGVLLPLVVLTALYVYSTWRSAQLTDQTSHRAMVVSVTAKMWWWEVRYKGAAGEDVVLANELHIPVGRRVYLALASSDVIHSLWIPALAGKVDMLPGRVNGLTVLAGKPGLYLGQCAEYCGEQHARMALHVVAEPPADFDAWLARQALPAAVPLSAPGDAQIDTGRQAFQQRCAACHAVRGPSRGEGGAAATPGGVSLGPDLTHVGSRLYLAGGTLANSRAALAKWIADPQAHKPGARMPAAGMDAATIEALAAYLEHLK</sequence>
<evidence type="ECO:0000256" key="13">
    <source>
        <dbReference type="SAM" id="Phobius"/>
    </source>
</evidence>
<comment type="similarity">
    <text evidence="3">Belongs to the cytochrome c oxidase subunit 2 family.</text>
</comment>
<dbReference type="InterPro" id="IPR001505">
    <property type="entry name" value="Copper_CuA"/>
</dbReference>
<evidence type="ECO:0000256" key="2">
    <source>
        <dbReference type="ARBA" id="ARBA00004418"/>
    </source>
</evidence>
<evidence type="ECO:0000256" key="8">
    <source>
        <dbReference type="ARBA" id="ARBA00023004"/>
    </source>
</evidence>
<evidence type="ECO:0000256" key="6">
    <source>
        <dbReference type="ARBA" id="ARBA00022723"/>
    </source>
</evidence>
<feature type="domain" description="Cytochrome c" evidence="15">
    <location>
        <begin position="215"/>
        <end position="315"/>
    </location>
</feature>
<dbReference type="GO" id="GO:0042597">
    <property type="term" value="C:periplasmic space"/>
    <property type="evidence" value="ECO:0007669"/>
    <property type="project" value="UniProtKB-SubCell"/>
</dbReference>
<dbReference type="InterPro" id="IPR045187">
    <property type="entry name" value="CcO_II"/>
</dbReference>
<dbReference type="PANTHER" id="PTHR22888">
    <property type="entry name" value="CYTOCHROME C OXIDASE, SUBUNIT II"/>
    <property type="match status" value="1"/>
</dbReference>
<dbReference type="CDD" id="cd04213">
    <property type="entry name" value="CuRO_CcO_Caa3_II"/>
    <property type="match status" value="1"/>
</dbReference>
<evidence type="ECO:0000256" key="12">
    <source>
        <dbReference type="PROSITE-ProRule" id="PRU00433"/>
    </source>
</evidence>
<dbReference type="Gene3D" id="2.60.40.420">
    <property type="entry name" value="Cupredoxins - blue copper proteins"/>
    <property type="match status" value="1"/>
</dbReference>
<keyword evidence="6 12" id="KW-0479">Metal-binding</keyword>
<comment type="subcellular location">
    <subcellularLocation>
        <location evidence="1">Membrane</location>
    </subcellularLocation>
    <subcellularLocation>
        <location evidence="2">Periplasm</location>
    </subcellularLocation>
</comment>
<dbReference type="InterPro" id="IPR008972">
    <property type="entry name" value="Cupredoxin"/>
</dbReference>
<comment type="catalytic activity">
    <reaction evidence="11">
        <text>4 Fe(II)-[cytochrome c] + O2 + 8 H(+)(in) = 4 Fe(III)-[cytochrome c] + 2 H2O + 4 H(+)(out)</text>
        <dbReference type="Rhea" id="RHEA:11436"/>
        <dbReference type="Rhea" id="RHEA-COMP:10350"/>
        <dbReference type="Rhea" id="RHEA-COMP:14399"/>
        <dbReference type="ChEBI" id="CHEBI:15377"/>
        <dbReference type="ChEBI" id="CHEBI:15378"/>
        <dbReference type="ChEBI" id="CHEBI:15379"/>
        <dbReference type="ChEBI" id="CHEBI:29033"/>
        <dbReference type="ChEBI" id="CHEBI:29034"/>
        <dbReference type="EC" id="7.1.1.9"/>
    </reaction>
</comment>
<dbReference type="AlphaFoldDB" id="A0A1I7M1Z1"/>
<dbReference type="OrthoDB" id="9773456at2"/>
<feature type="domain" description="Cytochrome oxidase subunit II copper A binding" evidence="14">
    <location>
        <begin position="85"/>
        <end position="200"/>
    </location>
</feature>
<keyword evidence="10 13" id="KW-0472">Membrane</keyword>
<feature type="transmembrane region" description="Helical" evidence="13">
    <location>
        <begin position="51"/>
        <end position="71"/>
    </location>
</feature>
<evidence type="ECO:0000259" key="14">
    <source>
        <dbReference type="PROSITE" id="PS50857"/>
    </source>
</evidence>
<feature type="transmembrane region" description="Helical" evidence="13">
    <location>
        <begin position="20"/>
        <end position="39"/>
    </location>
</feature>
<evidence type="ECO:0000256" key="7">
    <source>
        <dbReference type="ARBA" id="ARBA00022982"/>
    </source>
</evidence>
<keyword evidence="5 12" id="KW-0349">Heme</keyword>
<keyword evidence="4" id="KW-0813">Transport</keyword>
<dbReference type="PROSITE" id="PS51007">
    <property type="entry name" value="CYTC"/>
    <property type="match status" value="1"/>
</dbReference>
<dbReference type="GO" id="GO:0016020">
    <property type="term" value="C:membrane"/>
    <property type="evidence" value="ECO:0007669"/>
    <property type="project" value="UniProtKB-SubCell"/>
</dbReference>
<evidence type="ECO:0000259" key="15">
    <source>
        <dbReference type="PROSITE" id="PS51007"/>
    </source>
</evidence>
<evidence type="ECO:0000256" key="3">
    <source>
        <dbReference type="ARBA" id="ARBA00007866"/>
    </source>
</evidence>
<dbReference type="EMBL" id="FPBO01000049">
    <property type="protein sequence ID" value="SFV15982.1"/>
    <property type="molecule type" value="Genomic_DNA"/>
</dbReference>
<dbReference type="STRING" id="1035707.SAMN05216552_10496"/>
<evidence type="ECO:0000256" key="9">
    <source>
        <dbReference type="ARBA" id="ARBA00023008"/>
    </source>
</evidence>
<keyword evidence="13" id="KW-1133">Transmembrane helix</keyword>
<dbReference type="InterPro" id="IPR009056">
    <property type="entry name" value="Cyt_c-like_dom"/>
</dbReference>
<dbReference type="SUPFAM" id="SSF46626">
    <property type="entry name" value="Cytochrome c"/>
    <property type="match status" value="1"/>
</dbReference>
<protein>
    <submittedName>
        <fullName evidence="16">Cytochrome c oxidase subunit 2</fullName>
    </submittedName>
</protein>
<dbReference type="RefSeq" id="WP_093560570.1">
    <property type="nucleotide sequence ID" value="NZ_FPBO01000049.1"/>
</dbReference>
<evidence type="ECO:0000256" key="10">
    <source>
        <dbReference type="ARBA" id="ARBA00023136"/>
    </source>
</evidence>
<dbReference type="Pfam" id="PF00034">
    <property type="entry name" value="Cytochrom_C"/>
    <property type="match status" value="1"/>
</dbReference>
<dbReference type="InterPro" id="IPR034236">
    <property type="entry name" value="CuRO_CcO_Caa3_II"/>
</dbReference>
<dbReference type="GO" id="GO:0042773">
    <property type="term" value="P:ATP synthesis coupled electron transport"/>
    <property type="evidence" value="ECO:0007669"/>
    <property type="project" value="TreeGrafter"/>
</dbReference>
<keyword evidence="17" id="KW-1185">Reference proteome</keyword>
<name>A0A1I7M1Z1_9BURK</name>
<dbReference type="PROSITE" id="PS00078">
    <property type="entry name" value="COX2"/>
    <property type="match status" value="1"/>
</dbReference>
<dbReference type="GO" id="GO:0005507">
    <property type="term" value="F:copper ion binding"/>
    <property type="evidence" value="ECO:0007669"/>
    <property type="project" value="InterPro"/>
</dbReference>
<dbReference type="SUPFAM" id="SSF49503">
    <property type="entry name" value="Cupredoxins"/>
    <property type="match status" value="1"/>
</dbReference>
<dbReference type="InterPro" id="IPR036909">
    <property type="entry name" value="Cyt_c-like_dom_sf"/>
</dbReference>
<reference evidence="17" key="1">
    <citation type="submission" date="2016-10" db="EMBL/GenBank/DDBJ databases">
        <authorList>
            <person name="Varghese N."/>
            <person name="Submissions S."/>
        </authorList>
    </citation>
    <scope>NUCLEOTIDE SEQUENCE [LARGE SCALE GENOMIC DNA]</scope>
    <source>
        <strain evidence="17">CGMCC 1.11014</strain>
    </source>
</reference>
<keyword evidence="9" id="KW-0186">Copper</keyword>
<dbReference type="Proteomes" id="UP000199391">
    <property type="component" value="Unassembled WGS sequence"/>
</dbReference>
<dbReference type="PANTHER" id="PTHR22888:SF9">
    <property type="entry name" value="CYTOCHROME C OXIDASE SUBUNIT 2"/>
    <property type="match status" value="1"/>
</dbReference>
<dbReference type="InterPro" id="IPR002429">
    <property type="entry name" value="CcO_II-like_C"/>
</dbReference>
<evidence type="ECO:0000256" key="5">
    <source>
        <dbReference type="ARBA" id="ARBA00022617"/>
    </source>
</evidence>
<evidence type="ECO:0000256" key="11">
    <source>
        <dbReference type="ARBA" id="ARBA00047816"/>
    </source>
</evidence>
<keyword evidence="7" id="KW-0249">Electron transport</keyword>
<proteinExistence type="inferred from homology"/>
<dbReference type="PROSITE" id="PS50857">
    <property type="entry name" value="COX2_CUA"/>
    <property type="match status" value="1"/>
</dbReference>
<gene>
    <name evidence="16" type="ORF">SAMN05216552_10496</name>
</gene>
<evidence type="ECO:0000256" key="1">
    <source>
        <dbReference type="ARBA" id="ARBA00004370"/>
    </source>
</evidence>
<keyword evidence="13" id="KW-0812">Transmembrane</keyword>
<accession>A0A1I7M1Z1</accession>
<evidence type="ECO:0000256" key="4">
    <source>
        <dbReference type="ARBA" id="ARBA00022448"/>
    </source>
</evidence>
<dbReference type="Pfam" id="PF00116">
    <property type="entry name" value="COX2"/>
    <property type="match status" value="1"/>
</dbReference>
<evidence type="ECO:0000313" key="17">
    <source>
        <dbReference type="Proteomes" id="UP000199391"/>
    </source>
</evidence>
<keyword evidence="8 12" id="KW-0408">Iron</keyword>
<organism evidence="16 17">
    <name type="scientific">Pseudoduganella namucuonensis</name>
    <dbReference type="NCBI Taxonomy" id="1035707"/>
    <lineage>
        <taxon>Bacteria</taxon>
        <taxon>Pseudomonadati</taxon>
        <taxon>Pseudomonadota</taxon>
        <taxon>Betaproteobacteria</taxon>
        <taxon>Burkholderiales</taxon>
        <taxon>Oxalobacteraceae</taxon>
        <taxon>Telluria group</taxon>
        <taxon>Pseudoduganella</taxon>
    </lineage>
</organism>